<gene>
    <name evidence="1" type="ORF">C2L80_10355</name>
</gene>
<evidence type="ECO:0000313" key="1">
    <source>
        <dbReference type="EMBL" id="PNV64734.1"/>
    </source>
</evidence>
<dbReference type="AlphaFoldDB" id="A0A2K2U395"/>
<keyword evidence="2" id="KW-1185">Reference proteome</keyword>
<dbReference type="Proteomes" id="UP000236488">
    <property type="component" value="Unassembled WGS sequence"/>
</dbReference>
<evidence type="ECO:0000313" key="2">
    <source>
        <dbReference type="Proteomes" id="UP000236488"/>
    </source>
</evidence>
<dbReference type="EMBL" id="PPEL01000071">
    <property type="protein sequence ID" value="PNV64734.1"/>
    <property type="molecule type" value="Genomic_DNA"/>
</dbReference>
<name>A0A2K2U395_9ACTN</name>
<accession>A0A2K2U395</accession>
<proteinExistence type="predicted"/>
<protein>
    <submittedName>
        <fullName evidence="1">Uncharacterized protein</fullName>
    </submittedName>
</protein>
<organism evidence="1 2">
    <name type="scientific">Rubneribacter badeniensis</name>
    <dbReference type="NCBI Taxonomy" id="2070688"/>
    <lineage>
        <taxon>Bacteria</taxon>
        <taxon>Bacillati</taxon>
        <taxon>Actinomycetota</taxon>
        <taxon>Coriobacteriia</taxon>
        <taxon>Eggerthellales</taxon>
        <taxon>Eggerthellaceae</taxon>
        <taxon>Rubneribacter</taxon>
    </lineage>
</organism>
<sequence length="63" mass="7131">MKRKFGAREFRFGECLVSAFYLDGMTIPLMRLRAGFTAVALLTICVDQGRRLELPPPLSLRSL</sequence>
<comment type="caution">
    <text evidence="1">The sequence shown here is derived from an EMBL/GenBank/DDBJ whole genome shotgun (WGS) entry which is preliminary data.</text>
</comment>
<reference evidence="1 2" key="1">
    <citation type="journal article" date="2018" name="Int. J. Syst. Evol. Microbiol.">
        <title>Rubneribacter badeniensis gen. nov., sp. nov. and Enteroscipio rubneri gen. nov., sp. nov., new members of the Eggerthellaceae isolated from human faeces.</title>
        <authorList>
            <person name="Danylec N."/>
            <person name="Gobl A."/>
            <person name="Stoll D.A."/>
            <person name="Hetzer B."/>
            <person name="Kulling S.E."/>
            <person name="Huch M."/>
        </authorList>
    </citation>
    <scope>NUCLEOTIDE SEQUENCE [LARGE SCALE GENOMIC DNA]</scope>
    <source>
        <strain evidence="1 2">ResAG-85</strain>
    </source>
</reference>